<gene>
    <name evidence="3" type="ORF">cyc_04901</name>
</gene>
<keyword evidence="2" id="KW-0812">Transmembrane</keyword>
<keyword evidence="2" id="KW-0472">Membrane</keyword>
<name>A0A1D3D9J8_9EIME</name>
<dbReference type="EMBL" id="JROU02000193">
    <property type="protein sequence ID" value="OEH80083.1"/>
    <property type="molecule type" value="Genomic_DNA"/>
</dbReference>
<evidence type="ECO:0000313" key="3">
    <source>
        <dbReference type="EMBL" id="OEH80083.1"/>
    </source>
</evidence>
<accession>A0A1D3D9J8</accession>
<dbReference type="InParanoid" id="A0A1D3D9J8"/>
<dbReference type="AlphaFoldDB" id="A0A1D3D9J8"/>
<dbReference type="Proteomes" id="UP000095192">
    <property type="component" value="Unassembled WGS sequence"/>
</dbReference>
<keyword evidence="2" id="KW-1133">Transmembrane helix</keyword>
<keyword evidence="4" id="KW-1185">Reference proteome</keyword>
<feature type="compositionally biased region" description="Polar residues" evidence="1">
    <location>
        <begin position="73"/>
        <end position="88"/>
    </location>
</feature>
<evidence type="ECO:0000256" key="1">
    <source>
        <dbReference type="SAM" id="MobiDB-lite"/>
    </source>
</evidence>
<feature type="transmembrane region" description="Helical" evidence="2">
    <location>
        <begin position="6"/>
        <end position="28"/>
    </location>
</feature>
<feature type="region of interest" description="Disordered" evidence="1">
    <location>
        <begin position="65"/>
        <end position="88"/>
    </location>
</feature>
<evidence type="ECO:0000256" key="2">
    <source>
        <dbReference type="SAM" id="Phobius"/>
    </source>
</evidence>
<organism evidence="3 4">
    <name type="scientific">Cyclospora cayetanensis</name>
    <dbReference type="NCBI Taxonomy" id="88456"/>
    <lineage>
        <taxon>Eukaryota</taxon>
        <taxon>Sar</taxon>
        <taxon>Alveolata</taxon>
        <taxon>Apicomplexa</taxon>
        <taxon>Conoidasida</taxon>
        <taxon>Coccidia</taxon>
        <taxon>Eucoccidiorida</taxon>
        <taxon>Eimeriorina</taxon>
        <taxon>Eimeriidae</taxon>
        <taxon>Cyclospora</taxon>
    </lineage>
</organism>
<dbReference type="VEuPathDB" id="ToxoDB:cyc_04901"/>
<protein>
    <submittedName>
        <fullName evidence="3">Uncharacterized protein</fullName>
    </submittedName>
</protein>
<proteinExistence type="predicted"/>
<evidence type="ECO:0000313" key="4">
    <source>
        <dbReference type="Proteomes" id="UP000095192"/>
    </source>
</evidence>
<reference evidence="3 4" key="1">
    <citation type="journal article" date="2016" name="BMC Genomics">
        <title>Comparative genomics reveals Cyclospora cayetanensis possesses coccidia-like metabolism and invasion components but unique surface antigens.</title>
        <authorList>
            <person name="Liu S."/>
            <person name="Wang L."/>
            <person name="Zheng H."/>
            <person name="Xu Z."/>
            <person name="Roellig D.M."/>
            <person name="Li N."/>
            <person name="Frace M.A."/>
            <person name="Tang K."/>
            <person name="Arrowood M.J."/>
            <person name="Moss D.M."/>
            <person name="Zhang L."/>
            <person name="Feng Y."/>
            <person name="Xiao L."/>
        </authorList>
    </citation>
    <scope>NUCLEOTIDE SEQUENCE [LARGE SCALE GENOMIC DNA]</scope>
    <source>
        <strain evidence="3 4">CHN_HEN01</strain>
    </source>
</reference>
<sequence length="88" mass="9327">MATQNTAAYVAVIVCALAFYAHCIAGMLDSRRVQQRLEAAERRQVEADTRGGVSAARASELRAAAARGGGSLVPNTHISNMEQQQKPG</sequence>
<comment type="caution">
    <text evidence="3">The sequence shown here is derived from an EMBL/GenBank/DDBJ whole genome shotgun (WGS) entry which is preliminary data.</text>
</comment>